<evidence type="ECO:0000313" key="4">
    <source>
        <dbReference type="Proteomes" id="UP000652761"/>
    </source>
</evidence>
<evidence type="ECO:0000313" key="3">
    <source>
        <dbReference type="EMBL" id="MQL98495.1"/>
    </source>
</evidence>
<accession>A0A843VR88</accession>
<dbReference type="EMBL" id="NMUH01002196">
    <property type="protein sequence ID" value="MQL98495.1"/>
    <property type="molecule type" value="Genomic_DNA"/>
</dbReference>
<protein>
    <submittedName>
        <fullName evidence="3">Uncharacterized protein</fullName>
    </submittedName>
</protein>
<evidence type="ECO:0000256" key="1">
    <source>
        <dbReference type="SAM" id="MobiDB-lite"/>
    </source>
</evidence>
<reference evidence="3" key="1">
    <citation type="submission" date="2017-07" db="EMBL/GenBank/DDBJ databases">
        <title>Taro Niue Genome Assembly and Annotation.</title>
        <authorList>
            <person name="Atibalentja N."/>
            <person name="Keating K."/>
            <person name="Fields C.J."/>
        </authorList>
    </citation>
    <scope>NUCLEOTIDE SEQUENCE</scope>
    <source>
        <strain evidence="3">Niue_2</strain>
        <tissue evidence="3">Leaf</tissue>
    </source>
</reference>
<feature type="chain" id="PRO_5032847830" evidence="2">
    <location>
        <begin position="20"/>
        <end position="191"/>
    </location>
</feature>
<dbReference type="Proteomes" id="UP000652761">
    <property type="component" value="Unassembled WGS sequence"/>
</dbReference>
<keyword evidence="4" id="KW-1185">Reference proteome</keyword>
<feature type="region of interest" description="Disordered" evidence="1">
    <location>
        <begin position="129"/>
        <end position="191"/>
    </location>
</feature>
<organism evidence="3 4">
    <name type="scientific">Colocasia esculenta</name>
    <name type="common">Wild taro</name>
    <name type="synonym">Arum esculentum</name>
    <dbReference type="NCBI Taxonomy" id="4460"/>
    <lineage>
        <taxon>Eukaryota</taxon>
        <taxon>Viridiplantae</taxon>
        <taxon>Streptophyta</taxon>
        <taxon>Embryophyta</taxon>
        <taxon>Tracheophyta</taxon>
        <taxon>Spermatophyta</taxon>
        <taxon>Magnoliopsida</taxon>
        <taxon>Liliopsida</taxon>
        <taxon>Araceae</taxon>
        <taxon>Aroideae</taxon>
        <taxon>Colocasieae</taxon>
        <taxon>Colocasia</taxon>
    </lineage>
</organism>
<sequence length="191" mass="21148">LRLSLPAFLSLSLPLPLLPSEIPSLLHSSFFLLPHGSASVWYQRRNVPRTTFAFTSLAPTLATPPDDVCALRPLRGPALTSSTQGSTALRLLPPPLDAAPRARWEPRALARDAFRRLATQPRTAQCPATFPWSRFHASPPRQPASPGALPDPRPRARPEIARNLKDDFDWSQAPQIALEPVQEMDDMSQRI</sequence>
<feature type="compositionally biased region" description="Acidic residues" evidence="1">
    <location>
        <begin position="182"/>
        <end position="191"/>
    </location>
</feature>
<feature type="compositionally biased region" description="Basic and acidic residues" evidence="1">
    <location>
        <begin position="152"/>
        <end position="168"/>
    </location>
</feature>
<evidence type="ECO:0000256" key="2">
    <source>
        <dbReference type="SAM" id="SignalP"/>
    </source>
</evidence>
<gene>
    <name evidence="3" type="ORF">Taro_031206</name>
</gene>
<proteinExistence type="predicted"/>
<dbReference type="AlphaFoldDB" id="A0A843VR88"/>
<feature type="signal peptide" evidence="2">
    <location>
        <begin position="1"/>
        <end position="19"/>
    </location>
</feature>
<name>A0A843VR88_COLES</name>
<comment type="caution">
    <text evidence="3">The sequence shown here is derived from an EMBL/GenBank/DDBJ whole genome shotgun (WGS) entry which is preliminary data.</text>
</comment>
<keyword evidence="2" id="KW-0732">Signal</keyword>
<feature type="non-terminal residue" evidence="3">
    <location>
        <position position="191"/>
    </location>
</feature>